<organism evidence="1 2">
    <name type="scientific">Saccharothrix saharensis</name>
    <dbReference type="NCBI Taxonomy" id="571190"/>
    <lineage>
        <taxon>Bacteria</taxon>
        <taxon>Bacillati</taxon>
        <taxon>Actinomycetota</taxon>
        <taxon>Actinomycetes</taxon>
        <taxon>Pseudonocardiales</taxon>
        <taxon>Pseudonocardiaceae</taxon>
        <taxon>Saccharothrix</taxon>
    </lineage>
</organism>
<dbReference type="RefSeq" id="WP_170231961.1">
    <property type="nucleotide sequence ID" value="NZ_VFPP01000001.1"/>
</dbReference>
<sequence>MVAQPPLPLSPLPDGRFRVVDLSCELTFTDDAVEVRQEGVTLTAPRVGP</sequence>
<dbReference type="EMBL" id="VFPP01000001">
    <property type="protein sequence ID" value="TQM79110.1"/>
    <property type="molecule type" value="Genomic_DNA"/>
</dbReference>
<gene>
    <name evidence="1" type="ORF">FHX81_1404</name>
</gene>
<evidence type="ECO:0000313" key="2">
    <source>
        <dbReference type="Proteomes" id="UP000316628"/>
    </source>
</evidence>
<name>A0A543J8E9_9PSEU</name>
<accession>A0A543J8E9</accession>
<protein>
    <submittedName>
        <fullName evidence="1">Uncharacterized protein</fullName>
    </submittedName>
</protein>
<comment type="caution">
    <text evidence="1">The sequence shown here is derived from an EMBL/GenBank/DDBJ whole genome shotgun (WGS) entry which is preliminary data.</text>
</comment>
<evidence type="ECO:0000313" key="1">
    <source>
        <dbReference type="EMBL" id="TQM79110.1"/>
    </source>
</evidence>
<keyword evidence="2" id="KW-1185">Reference proteome</keyword>
<dbReference type="Proteomes" id="UP000316628">
    <property type="component" value="Unassembled WGS sequence"/>
</dbReference>
<proteinExistence type="predicted"/>
<dbReference type="AlphaFoldDB" id="A0A543J8E9"/>
<reference evidence="1 2" key="1">
    <citation type="submission" date="2019-06" db="EMBL/GenBank/DDBJ databases">
        <title>Sequencing the genomes of 1000 actinobacteria strains.</title>
        <authorList>
            <person name="Klenk H.-P."/>
        </authorList>
    </citation>
    <scope>NUCLEOTIDE SEQUENCE [LARGE SCALE GENOMIC DNA]</scope>
    <source>
        <strain evidence="1 2">DSM 45456</strain>
    </source>
</reference>